<sequence length="65" mass="6661">MPASEREAQRTQAPSSTPSPSGVPMSDLLASCAAANAVSTPPRAGRRPAEPADEGAEENERRTAA</sequence>
<name>A0ABT6HLB6_9ACTN</name>
<proteinExistence type="predicted"/>
<feature type="region of interest" description="Disordered" evidence="1">
    <location>
        <begin position="1"/>
        <end position="65"/>
    </location>
</feature>
<protein>
    <submittedName>
        <fullName evidence="2">Uncharacterized protein</fullName>
    </submittedName>
</protein>
<evidence type="ECO:0000313" key="2">
    <source>
        <dbReference type="EMBL" id="MDH2389527.1"/>
    </source>
</evidence>
<feature type="compositionally biased region" description="Polar residues" evidence="1">
    <location>
        <begin position="10"/>
        <end position="20"/>
    </location>
</feature>
<comment type="caution">
    <text evidence="2">The sequence shown here is derived from an EMBL/GenBank/DDBJ whole genome shotgun (WGS) entry which is preliminary data.</text>
</comment>
<dbReference type="EMBL" id="JARWBG010000011">
    <property type="protein sequence ID" value="MDH2389527.1"/>
    <property type="molecule type" value="Genomic_DNA"/>
</dbReference>
<dbReference type="RefSeq" id="WP_279927882.1">
    <property type="nucleotide sequence ID" value="NZ_JARWBG010000011.1"/>
</dbReference>
<evidence type="ECO:0000256" key="1">
    <source>
        <dbReference type="SAM" id="MobiDB-lite"/>
    </source>
</evidence>
<accession>A0ABT6HLB6</accession>
<dbReference type="Proteomes" id="UP001223144">
    <property type="component" value="Unassembled WGS sequence"/>
</dbReference>
<organism evidence="2 3">
    <name type="scientific">Streptomyces chengmaiensis</name>
    <dbReference type="NCBI Taxonomy" id="3040919"/>
    <lineage>
        <taxon>Bacteria</taxon>
        <taxon>Bacillati</taxon>
        <taxon>Actinomycetota</taxon>
        <taxon>Actinomycetes</taxon>
        <taxon>Kitasatosporales</taxon>
        <taxon>Streptomycetaceae</taxon>
        <taxon>Streptomyces</taxon>
    </lineage>
</organism>
<gene>
    <name evidence="2" type="ORF">QCN29_12115</name>
</gene>
<evidence type="ECO:0000313" key="3">
    <source>
        <dbReference type="Proteomes" id="UP001223144"/>
    </source>
</evidence>
<reference evidence="2 3" key="1">
    <citation type="submission" date="2023-04" db="EMBL/GenBank/DDBJ databases">
        <title>Streptomyces chengmaiensis sp. nov. isolated from the stem of mangrove plant in Hainan.</title>
        <authorList>
            <person name="Huang X."/>
            <person name="Zhou S."/>
            <person name="Chu X."/>
            <person name="Xie Y."/>
            <person name="Lin Y."/>
        </authorList>
    </citation>
    <scope>NUCLEOTIDE SEQUENCE [LARGE SCALE GENOMIC DNA]</scope>
    <source>
        <strain evidence="2 3">HNM0663</strain>
    </source>
</reference>
<keyword evidence="3" id="KW-1185">Reference proteome</keyword>